<accession>A0A6G6XJR0</accession>
<organism evidence="1 2">
    <name type="scientific">Gordonia phage Skog</name>
    <dbReference type="NCBI Taxonomy" id="2704033"/>
    <lineage>
        <taxon>Viruses</taxon>
        <taxon>Duplodnaviria</taxon>
        <taxon>Heunggongvirae</taxon>
        <taxon>Uroviricota</taxon>
        <taxon>Caudoviricetes</taxon>
        <taxon>Skogvirus</taxon>
        <taxon>Skogvirus Skog</taxon>
    </lineage>
</organism>
<dbReference type="EMBL" id="MN908687">
    <property type="protein sequence ID" value="QIG58254.1"/>
    <property type="molecule type" value="Genomic_DNA"/>
</dbReference>
<protein>
    <submittedName>
        <fullName evidence="1">MazG-like nucleotide pyrophosphohydrolase</fullName>
    </submittedName>
</protein>
<dbReference type="KEGG" id="vg:64766584"/>
<dbReference type="GeneID" id="64766584"/>
<reference evidence="1 2" key="1">
    <citation type="submission" date="2020-01" db="EMBL/GenBank/DDBJ databases">
        <authorList>
            <person name="Alvaro L.E."/>
            <person name="Baker K.N."/>
            <person name="Baxter I.S."/>
            <person name="Brown M.R."/>
            <person name="Driscoll K.D."/>
            <person name="Elrubaie J.M."/>
            <person name="Feith S.L."/>
            <person name="Indihar D.F."/>
            <person name="Knoch V.T."/>
            <person name="Koirtyohann K.M."/>
            <person name="Kratz M.A."/>
            <person name="Lear A.H."/>
            <person name="Lindblom K.E."/>
            <person name="Marcus E.R."/>
            <person name="Murphy M.E."/>
            <person name="Sensor R."/>
            <person name="Sherman S.J."/>
            <person name="Swift V.R."/>
            <person name="White K.E."/>
            <person name="Wills S.J."/>
            <person name="Gatt S.M."/>
            <person name="Lohbauer S.A."/>
            <person name="Power T.R."/>
            <person name="Rosales K.A."/>
            <person name="Sisson B.M."/>
            <person name="Isern S."/>
            <person name="Michael S.F."/>
            <person name="Sunnen C.N."/>
            <person name="Garlena R.A."/>
            <person name="Russell D.A."/>
            <person name="Pope W.H."/>
            <person name="Jacobs-Sera D."/>
            <person name="Hatfull G.F."/>
        </authorList>
    </citation>
    <scope>NUCLEOTIDE SEQUENCE [LARGE SCALE GENOMIC DNA]</scope>
</reference>
<evidence type="ECO:0000313" key="2">
    <source>
        <dbReference type="Proteomes" id="UP000503093"/>
    </source>
</evidence>
<keyword evidence="2" id="KW-1185">Reference proteome</keyword>
<sequence length="252" mass="27574">MTHFDDVRAFQALAGLAERPTPQLEPWPEDLDHAETSPVAHALLYHLRAAEKQSKDLSFEYPDSVEARRVRLILSEVRETVQAIIEGDLVETADGLSDINYVVYGTSAELGIPHDLVHNEVHRANMDKRFPDGTLHRDVANKVIKPIEHGWKPADVASVLQQAADHPLQTVEGLPAPKGLSHVDLRLHLSEPGEDDDYSCYNITGIGVINSSLSLGERDGLAESMAQSDRWQVDGANAVVTAVGSESVVEVP</sequence>
<dbReference type="InterPro" id="IPR021130">
    <property type="entry name" value="PRib-ATP_PPHydrolase-like"/>
</dbReference>
<dbReference type="Pfam" id="PF01503">
    <property type="entry name" value="PRA-PH"/>
    <property type="match status" value="1"/>
</dbReference>
<dbReference type="Gene3D" id="1.10.3420.10">
    <property type="entry name" value="putative ntp pyrophosphohydrolase like domain"/>
    <property type="match status" value="1"/>
</dbReference>
<proteinExistence type="predicted"/>
<dbReference type="RefSeq" id="YP_010059352.1">
    <property type="nucleotide sequence ID" value="NC_054725.1"/>
</dbReference>
<gene>
    <name evidence="1" type="primary">103</name>
    <name evidence="1" type="ORF">SEA_SKOG_102</name>
</gene>
<name>A0A6G6XJR0_9CAUD</name>
<evidence type="ECO:0000313" key="1">
    <source>
        <dbReference type="EMBL" id="QIG58254.1"/>
    </source>
</evidence>
<dbReference type="Proteomes" id="UP000503093">
    <property type="component" value="Segment"/>
</dbReference>
<dbReference type="InterPro" id="IPR023292">
    <property type="entry name" value="NTP_PyroPHydrolase-like_dom_sf"/>
</dbReference>